<dbReference type="InterPro" id="IPR007868">
    <property type="entry name" value="Hom_end_hint"/>
</dbReference>
<dbReference type="PROSITE" id="PS50817">
    <property type="entry name" value="INTEIN_N_TER"/>
    <property type="match status" value="1"/>
</dbReference>
<dbReference type="PROSITE" id="PS50818">
    <property type="entry name" value="INTEIN_C_TER"/>
    <property type="match status" value="1"/>
</dbReference>
<dbReference type="InterPro" id="IPR006142">
    <property type="entry name" value="INTEIN"/>
</dbReference>
<sequence length="1315" mass="153364">MVQSKENKETKIIKKIKNVNIVKEVKKETVKKEPKKELIKKTVKSEPKKESKKGLKKEPKKESEKEIKELTNLQNILPTNPSSKLQTTITKKGYEIEKKDLGEELESLKKELTVEPYIPGEENVKKFPVFSETKTKIIIPRFYGIKKYGLPSSNQLLCVDSNYKFLGSLRENQTKILDKTIPHLNKHYGGILSVSCASGKCLAKRTKILMYDGSLKNVEDVIIGDLLMGDDSTPRKVMSLARGKEEMFDIIQFKEEKYTVNKSHILSLKWTANSPITIKGKTFSKDCIVDISVEDYNGLLKSNKNMISSLKGYRVPIDFQNKQIQFDPYLLGYLVGNHYSNIYQIPIHNKQILNDISQKLKIYDVRLEYSGNICRSQHKLLYNIVPISKKSNKFNDLMKQLNLLNNKHIPLHYKCNSKDIRLAVLAGLIDSHDNMSIDDTGYKFNTNSLTLVNDIVYLCRSLGFSCYSVKRQHNNNYDVYVNNTVYTDEIPVLHQDNKIRYMNQNTDLTYEISVKSVGNDEYYGFEIDGNRRFVLGDFTVTHNTVMALYLGAYLKAKMMVLVHKSFLLTQWVDRAKQFTNAKIGILQREKIPDHDCDIVIGMIQSISLKQYDDKIFEGFKLLVVDECFVFDQLILTDNGPIRIGTLYNNWKNNKKLPLIKSFNEITKEFEYKKLTYAWEKRITDNLYKITLGDKIIICTGNHKILTVNGYIEAHKLTQDMHIISNSVRINDDQLQIVIGSFLGKGNILNRNGKYILKVQYECKQKEYYEWKALMFSSKVDITENNKKNSFETELVGIDYDFPKTKTTCPQWLIDKIDYRGIAIWFMDCAFMNKNKKSFIFSTYSFDEDSQKRLVKKLNELGIECEYLKSKYFYIKTTKKGTNKIIKLNDYFKQYKWNNQYLDYGYIKISDIEKIKITKDNEYVYDIEVEDNHNFVVCGSDTNSTTGIVAHNCHHYASPVFSKGLQKCGAPYVFALSATPFRPDKLTKVLFWNLGNIYYRQKAKVNKQVICKVFRFKSKDKLFIEKKQWRNGEMKPSHTKMINNFVQIKDRNTQIINILNELRKYPERKVLVLSGRKEHLKLLKDSIDKKIGDDIESGLLEPMEYRTYYYVGGMKPAQRKDAEDYGDMFFGTYDMAHEGLDIDRLNTVILATSKKNIVQSVGRVMRRILKVGDLRPLIIDIRDEISIYKNQGEQRLKQYKKGKYKIENYYIHDQQILSLQDHLKDEYNMTKQEIAEYEKEHPEEIYIPKLENILDLQKVQEEDEKMNEQAEIIELDPNDECLDEDSEEENNESDDDSDDDDDGGKFKKPSYDDYLF</sequence>
<dbReference type="GO" id="GO:0016787">
    <property type="term" value="F:hydrolase activity"/>
    <property type="evidence" value="ECO:0007669"/>
    <property type="project" value="UniProtKB-KW"/>
</dbReference>
<keyword evidence="7" id="KW-0067">ATP-binding</keyword>
<reference evidence="7" key="1">
    <citation type="journal article" date="2017" name="Science">
        <title>Giant viruses with an expanded complement of translation system components.</title>
        <authorList>
            <person name="Schulz F."/>
            <person name="Yutin N."/>
            <person name="Ivanova N.N."/>
            <person name="Ortega D.R."/>
            <person name="Lee T.K."/>
            <person name="Vierheilig J."/>
            <person name="Daims H."/>
            <person name="Horn M."/>
            <person name="Wagner M."/>
            <person name="Jensen G.J."/>
            <person name="Kyrpides N.C."/>
            <person name="Koonin E.V."/>
            <person name="Woyke T."/>
        </authorList>
    </citation>
    <scope>NUCLEOTIDE SEQUENCE</scope>
    <source>
        <strain evidence="7">CTV1</strain>
    </source>
</reference>
<dbReference type="SUPFAM" id="SSF52540">
    <property type="entry name" value="P-loop containing nucleoside triphosphate hydrolases"/>
    <property type="match status" value="1"/>
</dbReference>
<dbReference type="EMBL" id="KY684084">
    <property type="protein sequence ID" value="ARF09304.1"/>
    <property type="molecule type" value="Genomic_DNA"/>
</dbReference>
<dbReference type="Gene3D" id="3.10.28.10">
    <property type="entry name" value="Homing endonucleases"/>
    <property type="match status" value="2"/>
</dbReference>
<dbReference type="SUPFAM" id="SSF51294">
    <property type="entry name" value="Hedgehog/intein (Hint) domain"/>
    <property type="match status" value="2"/>
</dbReference>
<keyword evidence="7" id="KW-0347">Helicase</keyword>
<dbReference type="NCBIfam" id="TIGR01445">
    <property type="entry name" value="intein_Nterm"/>
    <property type="match status" value="1"/>
</dbReference>
<dbReference type="Pfam" id="PF05203">
    <property type="entry name" value="Hom_end_hint"/>
    <property type="match status" value="1"/>
</dbReference>
<dbReference type="InterPro" id="IPR004042">
    <property type="entry name" value="Intein_endonuc_central"/>
</dbReference>
<feature type="compositionally biased region" description="Acidic residues" evidence="4">
    <location>
        <begin position="1262"/>
        <end position="1301"/>
    </location>
</feature>
<evidence type="ECO:0000256" key="2">
    <source>
        <dbReference type="ARBA" id="ARBA00022813"/>
    </source>
</evidence>
<evidence type="ECO:0000256" key="4">
    <source>
        <dbReference type="SAM" id="MobiDB-lite"/>
    </source>
</evidence>
<dbReference type="InterPro" id="IPR003587">
    <property type="entry name" value="Hint_dom_N"/>
</dbReference>
<dbReference type="GO" id="GO:0005524">
    <property type="term" value="F:ATP binding"/>
    <property type="evidence" value="ECO:0007669"/>
    <property type="project" value="InterPro"/>
</dbReference>
<dbReference type="NCBIfam" id="TIGR01443">
    <property type="entry name" value="intein_Cterm"/>
    <property type="match status" value="1"/>
</dbReference>
<name>A0A1V0SCA5_9VIRU</name>
<dbReference type="CDD" id="cd00081">
    <property type="entry name" value="Hint"/>
    <property type="match status" value="1"/>
</dbReference>
<accession>A0A1V0SCA5</accession>
<dbReference type="InterPro" id="IPR036844">
    <property type="entry name" value="Hint_dom_sf"/>
</dbReference>
<dbReference type="InterPro" id="IPR027434">
    <property type="entry name" value="Homing_endonucl"/>
</dbReference>
<dbReference type="GO" id="GO:0003677">
    <property type="term" value="F:DNA binding"/>
    <property type="evidence" value="ECO:0007669"/>
    <property type="project" value="InterPro"/>
</dbReference>
<dbReference type="Gene3D" id="2.170.16.10">
    <property type="entry name" value="Hedgehog/Intein (Hint) domain"/>
    <property type="match status" value="2"/>
</dbReference>
<dbReference type="SMART" id="SM00305">
    <property type="entry name" value="HintC"/>
    <property type="match status" value="1"/>
</dbReference>
<feature type="compositionally biased region" description="Basic and acidic residues" evidence="4">
    <location>
        <begin position="1302"/>
        <end position="1315"/>
    </location>
</feature>
<dbReference type="SMART" id="SM00306">
    <property type="entry name" value="HintN"/>
    <property type="match status" value="1"/>
</dbReference>
<organism evidence="7">
    <name type="scientific">Catovirus CTV1</name>
    <dbReference type="NCBI Taxonomy" id="1977631"/>
    <lineage>
        <taxon>Viruses</taxon>
        <taxon>Varidnaviria</taxon>
        <taxon>Bamfordvirae</taxon>
        <taxon>Nucleocytoviricota</taxon>
        <taxon>Megaviricetes</taxon>
        <taxon>Imitervirales</taxon>
        <taxon>Mimiviridae</taxon>
        <taxon>Klosneuvirinae</taxon>
        <taxon>Catovirus</taxon>
    </lineage>
</organism>
<evidence type="ECO:0000256" key="1">
    <source>
        <dbReference type="ARBA" id="ARBA00022801"/>
    </source>
</evidence>
<evidence type="ECO:0000259" key="6">
    <source>
        <dbReference type="PROSITE" id="PS51192"/>
    </source>
</evidence>
<dbReference type="PROSITE" id="PS51192">
    <property type="entry name" value="HELICASE_ATP_BIND_1"/>
    <property type="match status" value="1"/>
</dbReference>
<feature type="domain" description="DOD-type homing endonuclease" evidence="5">
    <location>
        <begin position="330"/>
        <end position="464"/>
    </location>
</feature>
<keyword evidence="2" id="KW-0068">Autocatalytic cleavage</keyword>
<dbReference type="Pfam" id="PF04851">
    <property type="entry name" value="ResIII"/>
    <property type="match status" value="1"/>
</dbReference>
<keyword evidence="7" id="KW-0547">Nucleotide-binding</keyword>
<protein>
    <submittedName>
        <fullName evidence="7">Superfamily II DNA or RNA helicase</fullName>
    </submittedName>
</protein>
<dbReference type="SUPFAM" id="SSF55608">
    <property type="entry name" value="Homing endonucleases"/>
    <property type="match status" value="2"/>
</dbReference>
<dbReference type="GO" id="GO:0016539">
    <property type="term" value="P:intein-mediated protein splicing"/>
    <property type="evidence" value="ECO:0007669"/>
    <property type="project" value="InterPro"/>
</dbReference>
<dbReference type="InterPro" id="IPR014001">
    <property type="entry name" value="Helicase_ATP-bd"/>
</dbReference>
<dbReference type="PROSITE" id="PS50819">
    <property type="entry name" value="INTEIN_ENDONUCLEASE"/>
    <property type="match status" value="1"/>
</dbReference>
<feature type="domain" description="Helicase ATP-binding" evidence="6">
    <location>
        <begin position="524"/>
        <end position="657"/>
    </location>
</feature>
<dbReference type="InterPro" id="IPR006141">
    <property type="entry name" value="Intein_N"/>
</dbReference>
<proteinExistence type="predicted"/>
<dbReference type="InterPro" id="IPR006935">
    <property type="entry name" value="Helicase/UvrB_N"/>
</dbReference>
<evidence type="ECO:0000259" key="5">
    <source>
        <dbReference type="PROSITE" id="PS50819"/>
    </source>
</evidence>
<keyword evidence="3" id="KW-0651">Protein splicing</keyword>
<keyword evidence="1" id="KW-0378">Hydrolase</keyword>
<dbReference type="GO" id="GO:0004519">
    <property type="term" value="F:endonuclease activity"/>
    <property type="evidence" value="ECO:0007669"/>
    <property type="project" value="InterPro"/>
</dbReference>
<dbReference type="Gene3D" id="3.40.50.300">
    <property type="entry name" value="P-loop containing nucleotide triphosphate hydrolases"/>
    <property type="match status" value="2"/>
</dbReference>
<dbReference type="InterPro" id="IPR003586">
    <property type="entry name" value="Hint_dom_C"/>
</dbReference>
<gene>
    <name evidence="7" type="ORF">Catovirus_2_253</name>
</gene>
<dbReference type="CDD" id="cd18785">
    <property type="entry name" value="SF2_C"/>
    <property type="match status" value="1"/>
</dbReference>
<feature type="region of interest" description="Disordered" evidence="4">
    <location>
        <begin position="31"/>
        <end position="65"/>
    </location>
</feature>
<dbReference type="PRINTS" id="PR00379">
    <property type="entry name" value="INTEIN"/>
</dbReference>
<dbReference type="Pfam" id="PF14890">
    <property type="entry name" value="Intein_splicing"/>
    <property type="match status" value="1"/>
</dbReference>
<feature type="region of interest" description="Disordered" evidence="4">
    <location>
        <begin position="1262"/>
        <end position="1315"/>
    </location>
</feature>
<evidence type="ECO:0000256" key="3">
    <source>
        <dbReference type="ARBA" id="ARBA00023000"/>
    </source>
</evidence>
<dbReference type="GO" id="GO:0004386">
    <property type="term" value="F:helicase activity"/>
    <property type="evidence" value="ECO:0007669"/>
    <property type="project" value="UniProtKB-KW"/>
</dbReference>
<evidence type="ECO:0000313" key="7">
    <source>
        <dbReference type="EMBL" id="ARF09304.1"/>
    </source>
</evidence>
<dbReference type="InterPro" id="IPR027417">
    <property type="entry name" value="P-loop_NTPase"/>
</dbReference>
<dbReference type="InterPro" id="IPR030934">
    <property type="entry name" value="Intein_C"/>
</dbReference>